<evidence type="ECO:0000256" key="5">
    <source>
        <dbReference type="ARBA" id="ARBA00022827"/>
    </source>
</evidence>
<evidence type="ECO:0000313" key="15">
    <source>
        <dbReference type="Proteomes" id="UP001470230"/>
    </source>
</evidence>
<dbReference type="SUPFAM" id="SSF53920">
    <property type="entry name" value="Fe-only hydrogenase"/>
    <property type="match status" value="1"/>
</dbReference>
<dbReference type="InterPro" id="IPR017938">
    <property type="entry name" value="Riboflavin_synthase-like_b-brl"/>
</dbReference>
<keyword evidence="15" id="KW-1185">Reference proteome</keyword>
<dbReference type="PROSITE" id="PS51379">
    <property type="entry name" value="4FE4S_FER_2"/>
    <property type="match status" value="2"/>
</dbReference>
<evidence type="ECO:0000256" key="6">
    <source>
        <dbReference type="ARBA" id="ARBA00022857"/>
    </source>
</evidence>
<dbReference type="InterPro" id="IPR017896">
    <property type="entry name" value="4Fe4S_Fe-S-bd"/>
</dbReference>
<dbReference type="EC" id="1.6.2.4" evidence="9"/>
<dbReference type="Gene3D" id="3.40.950.10">
    <property type="entry name" value="Fe-only Hydrogenase (Larger Subunit), Chain L, domain 3"/>
    <property type="match status" value="1"/>
</dbReference>
<gene>
    <name evidence="14" type="ORF">M9Y10_037245</name>
</gene>
<evidence type="ECO:0000256" key="4">
    <source>
        <dbReference type="ARBA" id="ARBA00022630"/>
    </source>
</evidence>
<comment type="similarity">
    <text evidence="3">Belongs to the NARF family.</text>
</comment>
<dbReference type="Proteomes" id="UP001470230">
    <property type="component" value="Unassembled WGS sequence"/>
</dbReference>
<dbReference type="InterPro" id="IPR003149">
    <property type="entry name" value="Fe_hydrogenase_ssu"/>
</dbReference>
<evidence type="ECO:0000256" key="2">
    <source>
        <dbReference type="ARBA" id="ARBA00001974"/>
    </source>
</evidence>
<evidence type="ECO:0000256" key="9">
    <source>
        <dbReference type="ARBA" id="ARBA00023797"/>
    </source>
</evidence>
<dbReference type="InterPro" id="IPR039261">
    <property type="entry name" value="FNR_nucleotide-bd"/>
</dbReference>
<dbReference type="InterPro" id="IPR008254">
    <property type="entry name" value="Flavodoxin/NO_synth"/>
</dbReference>
<dbReference type="Pfam" id="PF13510">
    <property type="entry name" value="Fer2_4"/>
    <property type="match status" value="1"/>
</dbReference>
<dbReference type="SUPFAM" id="SSF52343">
    <property type="entry name" value="Ferredoxin reductase-like, C-terminal NADP-linked domain"/>
    <property type="match status" value="1"/>
</dbReference>
<evidence type="ECO:0000256" key="8">
    <source>
        <dbReference type="ARBA" id="ARBA00023014"/>
    </source>
</evidence>
<dbReference type="Gene3D" id="2.40.30.10">
    <property type="entry name" value="Translation factors"/>
    <property type="match status" value="1"/>
</dbReference>
<comment type="caution">
    <text evidence="14">The sequence shown here is derived from an EMBL/GenBank/DDBJ whole genome shotgun (WGS) entry which is preliminary data.</text>
</comment>
<dbReference type="InterPro" id="IPR001041">
    <property type="entry name" value="2Fe-2S_ferredoxin-type"/>
</dbReference>
<evidence type="ECO:0000313" key="14">
    <source>
        <dbReference type="EMBL" id="KAK8836728.1"/>
    </source>
</evidence>
<dbReference type="PROSITE" id="PS50902">
    <property type="entry name" value="FLAVODOXIN_LIKE"/>
    <property type="match status" value="1"/>
</dbReference>
<dbReference type="PANTHER" id="PTHR19384">
    <property type="entry name" value="NITRIC OXIDE SYNTHASE-RELATED"/>
    <property type="match status" value="1"/>
</dbReference>
<accession>A0ABR2GS14</accession>
<evidence type="ECO:0000256" key="10">
    <source>
        <dbReference type="SAM" id="MobiDB-lite"/>
    </source>
</evidence>
<dbReference type="Pfam" id="PF00667">
    <property type="entry name" value="FAD_binding_1"/>
    <property type="match status" value="1"/>
</dbReference>
<keyword evidence="6" id="KW-0521">NADP</keyword>
<evidence type="ECO:0000256" key="1">
    <source>
        <dbReference type="ARBA" id="ARBA00001917"/>
    </source>
</evidence>
<dbReference type="InterPro" id="IPR004108">
    <property type="entry name" value="Fe_hydrogenase_lsu_C"/>
</dbReference>
<dbReference type="InterPro" id="IPR001709">
    <property type="entry name" value="Flavoprot_Pyr_Nucl_cyt_Rdtase"/>
</dbReference>
<dbReference type="EMBL" id="JAPFFF010000063">
    <property type="protein sequence ID" value="KAK8836728.1"/>
    <property type="molecule type" value="Genomic_DNA"/>
</dbReference>
<feature type="domain" description="4Fe-4S ferredoxin-type" evidence="13">
    <location>
        <begin position="154"/>
        <end position="183"/>
    </location>
</feature>
<dbReference type="InterPro" id="IPR023173">
    <property type="entry name" value="NADPH_Cyt_P450_Rdtase_alpha"/>
</dbReference>
<keyword evidence="8" id="KW-0479">Metal-binding</keyword>
<protein>
    <recommendedName>
        <fullName evidence="9">NADPH--hemoprotein reductase</fullName>
        <ecNumber evidence="9">1.6.2.4</ecNumber>
    </recommendedName>
</protein>
<organism evidence="14 15">
    <name type="scientific">Tritrichomonas musculus</name>
    <dbReference type="NCBI Taxonomy" id="1915356"/>
    <lineage>
        <taxon>Eukaryota</taxon>
        <taxon>Metamonada</taxon>
        <taxon>Parabasalia</taxon>
        <taxon>Tritrichomonadida</taxon>
        <taxon>Tritrichomonadidae</taxon>
        <taxon>Tritrichomonas</taxon>
    </lineage>
</organism>
<dbReference type="Pfam" id="PF02256">
    <property type="entry name" value="Fe_hyd_SSU"/>
    <property type="match status" value="1"/>
</dbReference>
<keyword evidence="7" id="KW-0560">Oxidoreductase</keyword>
<evidence type="ECO:0000259" key="12">
    <source>
        <dbReference type="PROSITE" id="PS51085"/>
    </source>
</evidence>
<dbReference type="Pfam" id="PF13237">
    <property type="entry name" value="Fer4_10"/>
    <property type="match status" value="1"/>
</dbReference>
<feature type="domain" description="Flavodoxin-like" evidence="11">
    <location>
        <begin position="647"/>
        <end position="783"/>
    </location>
</feature>
<dbReference type="PROSITE" id="PS00198">
    <property type="entry name" value="4FE4S_FER_1"/>
    <property type="match status" value="1"/>
</dbReference>
<keyword evidence="5" id="KW-0274">FAD</keyword>
<dbReference type="PANTHER" id="PTHR19384:SF17">
    <property type="entry name" value="NADPH--CYTOCHROME P450 REDUCTASE"/>
    <property type="match status" value="1"/>
</dbReference>
<comment type="cofactor">
    <cofactor evidence="1">
        <name>FMN</name>
        <dbReference type="ChEBI" id="CHEBI:58210"/>
    </cofactor>
</comment>
<keyword evidence="4" id="KW-0285">Flavoprotein</keyword>
<dbReference type="Pfam" id="PF02906">
    <property type="entry name" value="Fe_hyd_lg_C"/>
    <property type="match status" value="2"/>
</dbReference>
<sequence length="1210" mass="135896">MIQVTINGHSYSFHSEITILDACKQKNIYIPTLCFHPDLPASGKCGLCAVKINGTTLAHACIQKISNGMSIETNSPDVIAHARRAFNNFIDMSIPPPSKDIEEISKYLFPKNTIRTRESDQSNSLEFDPSLCVNCGRCVRMCSDIQNVNALNYQNPRIRNNECISCGQCITVCPTDALRHQNSKPAVLRALAEKKILVIQMAPATRVAIGEGFGCEPGTIVTGKIIQAARKLGFKYVFDTNFGADMTVIEEGNELLRRMKIEVDPIFNKRAKLNEASSLYNLNKMHQAANQPKRQISQTKSNYTQITNPSPVRRRLSLNAQTGLMNKQSSVLFNMAPLNPLIEVTKPVEMNEKPLHENDALPMFTSCCPAWVNYVEKLHHELIPNLSSTKSPHMILAKLVKSYFASLINADPKDIFLVSLMPCVAKKDEIKRMQLLGDVDAAITSKEFISLVNDFGIDFNSLKESNFDNLLGNSSGSAQIFGTTGGVAEASVRYIYKLITRKPLIDKIEYNEFRGMKSIKTATIDIDKYSINIAVCNGIAAVNELIEREEYKKFHFIEVMACPGGCIGGAGQPYLEKNRMPERMKSIFSIDREKMIRVADENEELQQVYKSFVGPVGSANAHRLFHTHYEPQESTILAQKRRMMTMPIVAYGSASGTAMKFARVVANFIGTTSVAINNLSIKQLISRKVAIFIISTIGEGEYPTNSKKFIQELSESYDELSEVKYAVCALGNRSYKYFCKAGEQLNMFLEQHLARPIVPLVKIDTSTEDKGETEFEGWCNNLSHALGLKPPKIEVHLNYSLVKVEDDAIISNPLRPVGFEIATLRSNKMITPEEVKDTNHQMNLYQIKLPKGINYSTGDMIEILPENPPELTMKAIEALKLDPNQVFRLISNDSTIETFVPEKISIKQLFSQYLDLSGPPNRSLLRVFLTVANKEGANRIYEMLDQTQDEKVKQYLKDINTCEFICEFSQYGIPSIEMILSGCHHTKPRQYLIASSPMRNRNIVDILVLNHKYGNNNEKSGMCTSFLERPKLRSIPIRIAKSSFELHEDVKSPVIMIAIGCGIAPMLSIIQNRGSHNGPSLLIYGSTSQKVYKIIVEELEKEKESGCVTDILYAWSNENIFELENIRSKSSTEIEKETGDKIKNAILENKSLIWKYWFDDRTSLYYCGIPGSLPDEIKELLLKITIGEGGLSMEEAMAINNRHQVFIEAF</sequence>
<dbReference type="SUPFAM" id="SSF52218">
    <property type="entry name" value="Flavoproteins"/>
    <property type="match status" value="1"/>
</dbReference>
<dbReference type="Gene3D" id="1.20.990.10">
    <property type="entry name" value="NADPH-cytochrome p450 Reductase, Chain A, domain 3"/>
    <property type="match status" value="1"/>
</dbReference>
<dbReference type="InterPro" id="IPR036010">
    <property type="entry name" value="2Fe-2S_ferredoxin-like_sf"/>
</dbReference>
<evidence type="ECO:0000256" key="3">
    <source>
        <dbReference type="ARBA" id="ARBA00006596"/>
    </source>
</evidence>
<dbReference type="Gene3D" id="3.40.50.80">
    <property type="entry name" value="Nucleotide-binding domain of ferredoxin-NADP reductase (FNR) module"/>
    <property type="match status" value="1"/>
</dbReference>
<dbReference type="Pfam" id="PF00258">
    <property type="entry name" value="Flavodoxin_1"/>
    <property type="match status" value="1"/>
</dbReference>
<dbReference type="InterPro" id="IPR009016">
    <property type="entry name" value="Fe_hydrogenase"/>
</dbReference>
<dbReference type="SMART" id="SM00902">
    <property type="entry name" value="Fe_hyd_SSU"/>
    <property type="match status" value="1"/>
</dbReference>
<dbReference type="CDD" id="cd00207">
    <property type="entry name" value="fer2"/>
    <property type="match status" value="1"/>
</dbReference>
<dbReference type="Gene3D" id="3.30.70.20">
    <property type="match status" value="1"/>
</dbReference>
<dbReference type="SUPFAM" id="SSF63380">
    <property type="entry name" value="Riboflavin synthase domain-like"/>
    <property type="match status" value="1"/>
</dbReference>
<keyword evidence="8" id="KW-0408">Iron</keyword>
<dbReference type="InterPro" id="IPR003097">
    <property type="entry name" value="CysJ-like_FAD-binding"/>
</dbReference>
<keyword evidence="8" id="KW-0411">Iron-sulfur</keyword>
<reference evidence="14 15" key="1">
    <citation type="submission" date="2024-04" db="EMBL/GenBank/DDBJ databases">
        <title>Tritrichomonas musculus Genome.</title>
        <authorList>
            <person name="Alves-Ferreira E."/>
            <person name="Grigg M."/>
            <person name="Lorenzi H."/>
            <person name="Galac M."/>
        </authorList>
    </citation>
    <scope>NUCLEOTIDE SEQUENCE [LARGE SCALE GENOMIC DNA]</scope>
    <source>
        <strain evidence="14 15">EAF2021</strain>
    </source>
</reference>
<dbReference type="SUPFAM" id="SSF54862">
    <property type="entry name" value="4Fe-4S ferredoxins"/>
    <property type="match status" value="1"/>
</dbReference>
<dbReference type="Gene3D" id="3.40.50.1780">
    <property type="match status" value="2"/>
</dbReference>
<dbReference type="InterPro" id="IPR017900">
    <property type="entry name" value="4Fe4S_Fe_S_CS"/>
</dbReference>
<dbReference type="Gene3D" id="3.10.20.740">
    <property type="match status" value="1"/>
</dbReference>
<dbReference type="InterPro" id="IPR029039">
    <property type="entry name" value="Flavoprotein-like_sf"/>
</dbReference>
<dbReference type="SUPFAM" id="SSF54292">
    <property type="entry name" value="2Fe-2S ferredoxin-like"/>
    <property type="match status" value="1"/>
</dbReference>
<feature type="region of interest" description="Disordered" evidence="10">
    <location>
        <begin position="289"/>
        <end position="308"/>
    </location>
</feature>
<evidence type="ECO:0000256" key="7">
    <source>
        <dbReference type="ARBA" id="ARBA00023002"/>
    </source>
</evidence>
<name>A0ABR2GS14_9EUKA</name>
<dbReference type="Gene3D" id="3.40.50.360">
    <property type="match status" value="1"/>
</dbReference>
<feature type="domain" description="4Fe-4S ferredoxin-type" evidence="13">
    <location>
        <begin position="123"/>
        <end position="153"/>
    </location>
</feature>
<dbReference type="PROSITE" id="PS51085">
    <property type="entry name" value="2FE2S_FER_2"/>
    <property type="match status" value="1"/>
</dbReference>
<proteinExistence type="inferred from homology"/>
<comment type="cofactor">
    <cofactor evidence="2">
        <name>FAD</name>
        <dbReference type="ChEBI" id="CHEBI:57692"/>
    </cofactor>
</comment>
<feature type="domain" description="2Fe-2S ferredoxin-type" evidence="12">
    <location>
        <begin position="1"/>
        <end position="77"/>
    </location>
</feature>
<dbReference type="PRINTS" id="PR00371">
    <property type="entry name" value="FPNCR"/>
</dbReference>
<evidence type="ECO:0000259" key="11">
    <source>
        <dbReference type="PROSITE" id="PS50902"/>
    </source>
</evidence>
<evidence type="ECO:0000259" key="13">
    <source>
        <dbReference type="PROSITE" id="PS51379"/>
    </source>
</evidence>